<dbReference type="OMA" id="DAFCENR"/>
<dbReference type="InterPro" id="IPR008011">
    <property type="entry name" value="Complex1_LYR_dom"/>
</dbReference>
<evidence type="ECO:0000313" key="4">
    <source>
        <dbReference type="EMBL" id="ERL90924.1"/>
    </source>
</evidence>
<sequence>MACAAKLTSRFFSMLNQRQVSGLTLRFNEIKAMASKKELLKLYKSLIRESQKFASYNFRNYAIRRVNDAFRENRSLSDHEELKNKIAEGYKSLETIRRQALISQMYQAEKLVIENIRK</sequence>
<dbReference type="EMBL" id="KB741211">
    <property type="protein sequence ID" value="ENN72790.1"/>
    <property type="molecule type" value="Genomic_DNA"/>
</dbReference>
<protein>
    <recommendedName>
        <fullName evidence="2">Complex 1 LYR protein domain-containing protein</fullName>
    </recommendedName>
</protein>
<accession>N6TU46</accession>
<gene>
    <name evidence="5" type="primary">109542698</name>
    <name evidence="4" type="ORF">D910_08268</name>
    <name evidence="3" type="ORF">YQE_10595</name>
</gene>
<dbReference type="InterPro" id="IPR051522">
    <property type="entry name" value="ISC_assembly_LYR"/>
</dbReference>
<proteinExistence type="inferred from homology"/>
<comment type="similarity">
    <text evidence="1">Belongs to the complex I LYR family.</text>
</comment>
<evidence type="ECO:0000313" key="5">
    <source>
        <dbReference type="EnsemblMetazoa" id="XP_019767591.1"/>
    </source>
</evidence>
<evidence type="ECO:0000313" key="7">
    <source>
        <dbReference type="Proteomes" id="UP000030742"/>
    </source>
</evidence>
<keyword evidence="6" id="KW-1185">Reference proteome</keyword>
<feature type="non-terminal residue" evidence="3">
    <location>
        <position position="1"/>
    </location>
</feature>
<dbReference type="OrthoDB" id="275715at2759"/>
<dbReference type="CDD" id="cd20264">
    <property type="entry name" value="Complex1_LYR_LYRM4"/>
    <property type="match status" value="1"/>
</dbReference>
<evidence type="ECO:0000259" key="2">
    <source>
        <dbReference type="Pfam" id="PF05347"/>
    </source>
</evidence>
<evidence type="ECO:0000313" key="6">
    <source>
        <dbReference type="Proteomes" id="UP000019118"/>
    </source>
</evidence>
<dbReference type="Pfam" id="PF05347">
    <property type="entry name" value="Complex1_LYR"/>
    <property type="match status" value="1"/>
</dbReference>
<dbReference type="PANTHER" id="PTHR13166:SF7">
    <property type="entry name" value="LYR MOTIF-CONTAINING PROTEIN 4"/>
    <property type="match status" value="1"/>
</dbReference>
<dbReference type="KEGG" id="dpa:109542698"/>
<dbReference type="GO" id="GO:0005739">
    <property type="term" value="C:mitochondrion"/>
    <property type="evidence" value="ECO:0007669"/>
    <property type="project" value="TreeGrafter"/>
</dbReference>
<dbReference type="STRING" id="77166.N6TU46"/>
<dbReference type="Proteomes" id="UP000019118">
    <property type="component" value="Unassembled WGS sequence"/>
</dbReference>
<reference evidence="6 7" key="1">
    <citation type="journal article" date="2013" name="Genome Biol.">
        <title>Draft genome of the mountain pine beetle, Dendroctonus ponderosae Hopkins, a major forest pest.</title>
        <authorList>
            <person name="Keeling C.I."/>
            <person name="Yuen M.M."/>
            <person name="Liao N.Y."/>
            <person name="Docking T.R."/>
            <person name="Chan S.K."/>
            <person name="Taylor G.A."/>
            <person name="Palmquist D.L."/>
            <person name="Jackman S.D."/>
            <person name="Nguyen A."/>
            <person name="Li M."/>
            <person name="Henderson H."/>
            <person name="Janes J.K."/>
            <person name="Zhao Y."/>
            <person name="Pandoh P."/>
            <person name="Moore R."/>
            <person name="Sperling F.A."/>
            <person name="Huber D.P."/>
            <person name="Birol I."/>
            <person name="Jones S.J."/>
            <person name="Bohlmann J."/>
        </authorList>
    </citation>
    <scope>NUCLEOTIDE SEQUENCE</scope>
</reference>
<dbReference type="Proteomes" id="UP000030742">
    <property type="component" value="Unassembled WGS sequence"/>
</dbReference>
<dbReference type="HOGENOM" id="CLU_120076_3_0_1"/>
<evidence type="ECO:0000256" key="1">
    <source>
        <dbReference type="ARBA" id="ARBA00009508"/>
    </source>
</evidence>
<feature type="domain" description="Complex 1 LYR protein" evidence="2">
    <location>
        <begin position="37"/>
        <end position="94"/>
    </location>
</feature>
<name>N6TU46_DENPD</name>
<dbReference type="GO" id="GO:1990221">
    <property type="term" value="C:L-cysteine desulfurase complex"/>
    <property type="evidence" value="ECO:0007669"/>
    <property type="project" value="TreeGrafter"/>
</dbReference>
<dbReference type="EnsemblMetazoa" id="XM_019912032.1">
    <property type="protein sequence ID" value="XP_019767591.1"/>
    <property type="gene ID" value="LOC109542698"/>
</dbReference>
<evidence type="ECO:0000313" key="3">
    <source>
        <dbReference type="EMBL" id="ENN72790.1"/>
    </source>
</evidence>
<dbReference type="AlphaFoldDB" id="N6TU46"/>
<organism evidence="3">
    <name type="scientific">Dendroctonus ponderosae</name>
    <name type="common">Mountain pine beetle</name>
    <dbReference type="NCBI Taxonomy" id="77166"/>
    <lineage>
        <taxon>Eukaryota</taxon>
        <taxon>Metazoa</taxon>
        <taxon>Ecdysozoa</taxon>
        <taxon>Arthropoda</taxon>
        <taxon>Hexapoda</taxon>
        <taxon>Insecta</taxon>
        <taxon>Pterygota</taxon>
        <taxon>Neoptera</taxon>
        <taxon>Endopterygota</taxon>
        <taxon>Coleoptera</taxon>
        <taxon>Polyphaga</taxon>
        <taxon>Cucujiformia</taxon>
        <taxon>Curculionidae</taxon>
        <taxon>Scolytinae</taxon>
        <taxon>Dendroctonus</taxon>
    </lineage>
</organism>
<dbReference type="GO" id="GO:0016226">
    <property type="term" value="P:iron-sulfur cluster assembly"/>
    <property type="evidence" value="ECO:0007669"/>
    <property type="project" value="InterPro"/>
</dbReference>
<dbReference type="EMBL" id="KB632263">
    <property type="protein sequence ID" value="ERL90924.1"/>
    <property type="molecule type" value="Genomic_DNA"/>
</dbReference>
<dbReference type="InterPro" id="IPR045297">
    <property type="entry name" value="Complex1_LYR_LYRM4"/>
</dbReference>
<reference evidence="5" key="2">
    <citation type="submission" date="2024-08" db="UniProtKB">
        <authorList>
            <consortium name="EnsemblMetazoa"/>
        </authorList>
    </citation>
    <scope>IDENTIFICATION</scope>
</reference>
<dbReference type="PANTHER" id="PTHR13166">
    <property type="entry name" value="PROTEIN C6ORF149"/>
    <property type="match status" value="1"/>
</dbReference>